<keyword evidence="1" id="KW-0732">Signal</keyword>
<gene>
    <name evidence="2" type="ORF">COW36_21615</name>
</gene>
<dbReference type="Proteomes" id="UP000231019">
    <property type="component" value="Unassembled WGS sequence"/>
</dbReference>
<feature type="signal peptide" evidence="1">
    <location>
        <begin position="1"/>
        <end position="25"/>
    </location>
</feature>
<evidence type="ECO:0000256" key="1">
    <source>
        <dbReference type="SAM" id="SignalP"/>
    </source>
</evidence>
<reference evidence="2 3" key="1">
    <citation type="submission" date="2017-09" db="EMBL/GenBank/DDBJ databases">
        <title>Depth-based differentiation of microbial function through sediment-hosted aquifers and enrichment of novel symbionts in the deep terrestrial subsurface.</title>
        <authorList>
            <person name="Probst A.J."/>
            <person name="Ladd B."/>
            <person name="Jarett J.K."/>
            <person name="Geller-Mcgrath D.E."/>
            <person name="Sieber C.M."/>
            <person name="Emerson J.B."/>
            <person name="Anantharaman K."/>
            <person name="Thomas B.C."/>
            <person name="Malmstrom R."/>
            <person name="Stieglmeier M."/>
            <person name="Klingl A."/>
            <person name="Woyke T."/>
            <person name="Ryan C.M."/>
            <person name="Banfield J.F."/>
        </authorList>
    </citation>
    <scope>NUCLEOTIDE SEQUENCE [LARGE SCALE GENOMIC DNA]</scope>
    <source>
        <strain evidence="2">CG17_big_fil_post_rev_8_21_14_2_50_48_46</strain>
    </source>
</reference>
<dbReference type="Pfam" id="PF11832">
    <property type="entry name" value="DUF3352"/>
    <property type="match status" value="1"/>
</dbReference>
<dbReference type="InterPro" id="IPR021787">
    <property type="entry name" value="DUF3352"/>
</dbReference>
<evidence type="ECO:0008006" key="4">
    <source>
        <dbReference type="Google" id="ProtNLM"/>
    </source>
</evidence>
<sequence length="856" mass="94860">MLPRIYVLLSGLTLASTLFLAPAQATIENALDAVPKGANLVTAVQTEAQPWAYFASRKPFSELMKQETVTEILSELKKRGFEPEKDLLPALGSHVAIAVYGTPEAKELKNLEFLLSFDLASEEKGKTLLKKLHQMDTEGLSQTETVHALQIHSLRVPELEGLKSPLTISAVVSGKNLLLSLGEGSTLLKRALMAQGSRSGNMLAEAPFHKAFLQVKETPLWFWANQAFSSQINASILGKEDTDSLGLSSKELDKLTAGTAFSLTPSSQGLRFTYHTVFAPDLPEEWKRFYQRWAEPAKLPLQPLLNQLPADSILIMGGQKLNWISQLTPEGNSKATQEIKKIYQTLGEMSKEVFPKGTGLDFEKEILTKLDGRYAVIFDQSEKNQPQGALYLGIQPEEQTRFSELIRDKFSLDFSGSPFAEAQNRAKSSSVKANMHTIQTMVETFGVDWGGLYPETIQQLAQEAQNNANPYWKDVVNPVNQAKGMGLKKALLDYKTYKNYQPHASFSGMVFYAPQGQGVYDKNCKCKRYPGYRIYGYTPSGELYQMGADLDMEKIAEKLPASGAKEHDPALKFETKPVLYAGHSIYSLKWPAEDNDPTLDFHPAFAQVGDLWVLGSNLKVVKRAIDQAGKPGLGQNAAYQALQGKMQHSEADVMLYLNASELEKGVSHLMADAREKSETDAFFSAFRGLLVHMNQEQQGASGQIELAIEMDKLDFEKLASVFSELVNMPDSPNDRANLSSVKANMHTLQTMVETYGVDFAGTYPPHLAVLEEEAKKTGGYSPYWKELTNPFTGKVGMGQRGALMDYKDYTPSPDFAGMVLYQVDPGENPTKYWIYGVDQKGELIQDRGSVFVLSNS</sequence>
<proteinExistence type="predicted"/>
<feature type="chain" id="PRO_5014941442" description="DUF3352 domain-containing protein" evidence="1">
    <location>
        <begin position="26"/>
        <end position="856"/>
    </location>
</feature>
<comment type="caution">
    <text evidence="2">The sequence shown here is derived from an EMBL/GenBank/DDBJ whole genome shotgun (WGS) entry which is preliminary data.</text>
</comment>
<accession>A0A2M7FZA6</accession>
<dbReference type="EMBL" id="PFFQ01000059">
    <property type="protein sequence ID" value="PIW14638.1"/>
    <property type="molecule type" value="Genomic_DNA"/>
</dbReference>
<protein>
    <recommendedName>
        <fullName evidence="4">DUF3352 domain-containing protein</fullName>
    </recommendedName>
</protein>
<name>A0A2M7FZA6_9BACT</name>
<dbReference type="AlphaFoldDB" id="A0A2M7FZA6"/>
<evidence type="ECO:0000313" key="2">
    <source>
        <dbReference type="EMBL" id="PIW14638.1"/>
    </source>
</evidence>
<evidence type="ECO:0000313" key="3">
    <source>
        <dbReference type="Proteomes" id="UP000231019"/>
    </source>
</evidence>
<organism evidence="2 3">
    <name type="scientific">bacterium (Candidatus Blackallbacteria) CG17_big_fil_post_rev_8_21_14_2_50_48_46</name>
    <dbReference type="NCBI Taxonomy" id="2014261"/>
    <lineage>
        <taxon>Bacteria</taxon>
        <taxon>Candidatus Blackallbacteria</taxon>
    </lineage>
</organism>